<keyword evidence="2" id="KW-1185">Reference proteome</keyword>
<comment type="caution">
    <text evidence="1">The sequence shown here is derived from an EMBL/GenBank/DDBJ whole genome shotgun (WGS) entry which is preliminary data.</text>
</comment>
<dbReference type="Gene3D" id="3.30.70.2540">
    <property type="entry name" value="CRISPR-associated endoribonuclease Cas6/Csy4"/>
    <property type="match status" value="1"/>
</dbReference>
<dbReference type="Pfam" id="PF09618">
    <property type="entry name" value="Cas_Csy4"/>
    <property type="match status" value="1"/>
</dbReference>
<proteinExistence type="predicted"/>
<dbReference type="Proteomes" id="UP001501627">
    <property type="component" value="Unassembled WGS sequence"/>
</dbReference>
<dbReference type="NCBIfam" id="TIGR02563">
    <property type="entry name" value="cas_Csy4"/>
    <property type="match status" value="1"/>
</dbReference>
<dbReference type="InterPro" id="IPR013396">
    <property type="entry name" value="CRISPR-assoc_prot_Csy4"/>
</dbReference>
<evidence type="ECO:0000313" key="1">
    <source>
        <dbReference type="EMBL" id="GAA4000953.1"/>
    </source>
</evidence>
<gene>
    <name evidence="1" type="primary">cas6f</name>
    <name evidence="1" type="ORF">GCM10022279_26080</name>
</gene>
<name>A0ABP7RQS6_9BURK</name>
<dbReference type="InterPro" id="IPR042564">
    <property type="entry name" value="CRISPR-Cas6/Csy4_sf"/>
</dbReference>
<protein>
    <submittedName>
        <fullName evidence="1">Type I-F CRISPR-associated endoribonuclease Cas6/Csy4</fullName>
    </submittedName>
</protein>
<sequence length="193" mass="21839">MTMTTHYIDITLLPDPEFSQAHLLGALVAKLHRALVQGQHTDIGVSYPQHISQPLARRTLGTVLRLHGTPEVLQRLMARDWLKGMRDHTRVTALRPVPTDALHRTVRRRQFKTNANRLRRRRMLRKNETAEQAAAAIPDSAERRPDLPFVQLRSSSTGQPFCLCVEHGPLLPQHVSGAFNAYGLAHEATVPWF</sequence>
<evidence type="ECO:0000313" key="2">
    <source>
        <dbReference type="Proteomes" id="UP001501627"/>
    </source>
</evidence>
<accession>A0ABP7RQS6</accession>
<dbReference type="EMBL" id="BAABBP010000027">
    <property type="protein sequence ID" value="GAA4000953.1"/>
    <property type="molecule type" value="Genomic_DNA"/>
</dbReference>
<dbReference type="CDD" id="cd09739">
    <property type="entry name" value="Cas6_I-F"/>
    <property type="match status" value="1"/>
</dbReference>
<organism evidence="1 2">
    <name type="scientific">Comamonas faecalis</name>
    <dbReference type="NCBI Taxonomy" id="1387849"/>
    <lineage>
        <taxon>Bacteria</taxon>
        <taxon>Pseudomonadati</taxon>
        <taxon>Pseudomonadota</taxon>
        <taxon>Betaproteobacteria</taxon>
        <taxon>Burkholderiales</taxon>
        <taxon>Comamonadaceae</taxon>
        <taxon>Comamonas</taxon>
    </lineage>
</organism>
<reference evidence="2" key="1">
    <citation type="journal article" date="2019" name="Int. J. Syst. Evol. Microbiol.">
        <title>The Global Catalogue of Microorganisms (GCM) 10K type strain sequencing project: providing services to taxonomists for standard genome sequencing and annotation.</title>
        <authorList>
            <consortium name="The Broad Institute Genomics Platform"/>
            <consortium name="The Broad Institute Genome Sequencing Center for Infectious Disease"/>
            <person name="Wu L."/>
            <person name="Ma J."/>
        </authorList>
    </citation>
    <scope>NUCLEOTIDE SEQUENCE [LARGE SCALE GENOMIC DNA]</scope>
    <source>
        <strain evidence="2">JCM 17561</strain>
    </source>
</reference>